<dbReference type="GO" id="GO:0005886">
    <property type="term" value="C:plasma membrane"/>
    <property type="evidence" value="ECO:0007669"/>
    <property type="project" value="UniProtKB-SubCell"/>
</dbReference>
<feature type="transmembrane region" description="Helical" evidence="7">
    <location>
        <begin position="203"/>
        <end position="227"/>
    </location>
</feature>
<comment type="similarity">
    <text evidence="7">Belongs to the MsrQ family.</text>
</comment>
<comment type="cofactor">
    <cofactor evidence="7">
        <name>FMN</name>
        <dbReference type="ChEBI" id="CHEBI:58210"/>
    </cofactor>
    <text evidence="7">Binds 1 FMN per subunit.</text>
</comment>
<comment type="subcellular location">
    <subcellularLocation>
        <location evidence="7">Cell membrane</location>
        <topology evidence="7">Multi-pass membrane protein</topology>
    </subcellularLocation>
    <subcellularLocation>
        <location evidence="1">Membrane</location>
        <topology evidence="1">Multi-pass membrane protein</topology>
    </subcellularLocation>
</comment>
<keyword evidence="7" id="KW-0249">Electron transport</keyword>
<evidence type="ECO:0000256" key="3">
    <source>
        <dbReference type="ARBA" id="ARBA00022692"/>
    </source>
</evidence>
<dbReference type="GO" id="GO:0030091">
    <property type="term" value="P:protein repair"/>
    <property type="evidence" value="ECO:0007669"/>
    <property type="project" value="UniProtKB-UniRule"/>
</dbReference>
<proteinExistence type="inferred from homology"/>
<keyword evidence="5 7" id="KW-0408">Iron</keyword>
<reference evidence="9 10" key="1">
    <citation type="submission" date="2017-10" db="EMBL/GenBank/DDBJ databases">
        <title>Genome announcement of Methylocella silvestris TVC from permafrost.</title>
        <authorList>
            <person name="Wang J."/>
            <person name="Geng K."/>
            <person name="Ul-Haque F."/>
            <person name="Crombie A.T."/>
            <person name="Street L.E."/>
            <person name="Wookey P.A."/>
            <person name="Murrell J.C."/>
            <person name="Pratscher J."/>
        </authorList>
    </citation>
    <scope>NUCLEOTIDE SEQUENCE [LARGE SCALE GENOMIC DNA]</scope>
    <source>
        <strain evidence="9 10">TVC</strain>
    </source>
</reference>
<dbReference type="Proteomes" id="UP000236286">
    <property type="component" value="Unassembled WGS sequence"/>
</dbReference>
<keyword evidence="4 7" id="KW-1133">Transmembrane helix</keyword>
<gene>
    <name evidence="7" type="primary">msrQ</name>
    <name evidence="9" type="ORF">CR492_03980</name>
</gene>
<evidence type="ECO:0000256" key="1">
    <source>
        <dbReference type="ARBA" id="ARBA00004141"/>
    </source>
</evidence>
<feature type="domain" description="Ferric oxidoreductase" evidence="8">
    <location>
        <begin position="51"/>
        <end position="164"/>
    </location>
</feature>
<dbReference type="GO" id="GO:0009055">
    <property type="term" value="F:electron transfer activity"/>
    <property type="evidence" value="ECO:0007669"/>
    <property type="project" value="UniProtKB-UniRule"/>
</dbReference>
<keyword evidence="7" id="KW-0285">Flavoprotein</keyword>
<evidence type="ECO:0000256" key="6">
    <source>
        <dbReference type="ARBA" id="ARBA00023136"/>
    </source>
</evidence>
<feature type="transmembrane region" description="Helical" evidence="7">
    <location>
        <begin position="176"/>
        <end position="196"/>
    </location>
</feature>
<name>A0A2J7TKR3_METSI</name>
<evidence type="ECO:0000313" key="9">
    <source>
        <dbReference type="EMBL" id="PNG27361.1"/>
    </source>
</evidence>
<keyword evidence="2 7" id="KW-0813">Transport</keyword>
<dbReference type="InterPro" id="IPR013130">
    <property type="entry name" value="Fe3_Rdtase_TM_dom"/>
</dbReference>
<feature type="transmembrane region" description="Helical" evidence="7">
    <location>
        <begin position="12"/>
        <end position="32"/>
    </location>
</feature>
<feature type="transmembrane region" description="Helical" evidence="7">
    <location>
        <begin position="114"/>
        <end position="133"/>
    </location>
</feature>
<keyword evidence="7" id="KW-1003">Cell membrane</keyword>
<dbReference type="PANTHER" id="PTHR36964:SF1">
    <property type="entry name" value="PROTEIN-METHIONINE-SULFOXIDE REDUCTASE HEME-BINDING SUBUNIT MSRQ"/>
    <property type="match status" value="1"/>
</dbReference>
<dbReference type="HAMAP" id="MF_01207">
    <property type="entry name" value="MsrQ"/>
    <property type="match status" value="1"/>
</dbReference>
<dbReference type="OrthoDB" id="9788328at2"/>
<evidence type="ECO:0000256" key="4">
    <source>
        <dbReference type="ARBA" id="ARBA00022989"/>
    </source>
</evidence>
<evidence type="ECO:0000259" key="8">
    <source>
        <dbReference type="Pfam" id="PF01794"/>
    </source>
</evidence>
<keyword evidence="3 7" id="KW-0812">Transmembrane</keyword>
<feature type="transmembrane region" description="Helical" evidence="7">
    <location>
        <begin position="52"/>
        <end position="71"/>
    </location>
</feature>
<keyword evidence="7" id="KW-0288">FMN</keyword>
<dbReference type="GO" id="GO:0020037">
    <property type="term" value="F:heme binding"/>
    <property type="evidence" value="ECO:0007669"/>
    <property type="project" value="UniProtKB-UniRule"/>
</dbReference>
<dbReference type="GO" id="GO:0010181">
    <property type="term" value="F:FMN binding"/>
    <property type="evidence" value="ECO:0007669"/>
    <property type="project" value="UniProtKB-UniRule"/>
</dbReference>
<dbReference type="AlphaFoldDB" id="A0A2J7TKR3"/>
<comment type="subunit">
    <text evidence="7">Heterodimer of a catalytic subunit (MsrP) and a heme-binding subunit (MsrQ).</text>
</comment>
<evidence type="ECO:0000256" key="7">
    <source>
        <dbReference type="HAMAP-Rule" id="MF_01207"/>
    </source>
</evidence>
<dbReference type="PANTHER" id="PTHR36964">
    <property type="entry name" value="PROTEIN-METHIONINE-SULFOXIDE REDUCTASE HEME-BINDING SUBUNIT MSRQ"/>
    <property type="match status" value="1"/>
</dbReference>
<dbReference type="EMBL" id="PDZR01000002">
    <property type="protein sequence ID" value="PNG27361.1"/>
    <property type="molecule type" value="Genomic_DNA"/>
</dbReference>
<dbReference type="GO" id="GO:0046872">
    <property type="term" value="F:metal ion binding"/>
    <property type="evidence" value="ECO:0007669"/>
    <property type="project" value="UniProtKB-KW"/>
</dbReference>
<comment type="caution">
    <text evidence="7">Lacks conserved residue(s) required for the propagation of feature annotation.</text>
</comment>
<dbReference type="Pfam" id="PF01794">
    <property type="entry name" value="Ferric_reduct"/>
    <property type="match status" value="1"/>
</dbReference>
<keyword evidence="7" id="KW-0349">Heme</keyword>
<feature type="transmembrane region" description="Helical" evidence="7">
    <location>
        <begin position="247"/>
        <end position="265"/>
    </location>
</feature>
<keyword evidence="7" id="KW-0479">Metal-binding</keyword>
<evidence type="ECO:0000256" key="5">
    <source>
        <dbReference type="ARBA" id="ARBA00023004"/>
    </source>
</evidence>
<comment type="cofactor">
    <cofactor evidence="7">
        <name>heme b</name>
        <dbReference type="ChEBI" id="CHEBI:60344"/>
    </cofactor>
    <text evidence="7">Binds 1 heme b (iron(II)-protoporphyrin IX) group per subunit.</text>
</comment>
<comment type="caution">
    <text evidence="9">The sequence shown here is derived from an EMBL/GenBank/DDBJ whole genome shotgun (WGS) entry which is preliminary data.</text>
</comment>
<evidence type="ECO:0000313" key="10">
    <source>
        <dbReference type="Proteomes" id="UP000236286"/>
    </source>
</evidence>
<dbReference type="InterPro" id="IPR022837">
    <property type="entry name" value="MsrQ-like"/>
</dbReference>
<organism evidence="9 10">
    <name type="scientific">Methylocella silvestris</name>
    <dbReference type="NCBI Taxonomy" id="199596"/>
    <lineage>
        <taxon>Bacteria</taxon>
        <taxon>Pseudomonadati</taxon>
        <taxon>Pseudomonadota</taxon>
        <taxon>Alphaproteobacteria</taxon>
        <taxon>Hyphomicrobiales</taxon>
        <taxon>Beijerinckiaceae</taxon>
        <taxon>Methylocella</taxon>
    </lineage>
</organism>
<feature type="transmembrane region" description="Helical" evidence="7">
    <location>
        <begin position="83"/>
        <end position="102"/>
    </location>
</feature>
<keyword evidence="6 7" id="KW-0472">Membrane</keyword>
<comment type="function">
    <text evidence="7">Part of the MsrPQ system that repairs oxidized periplasmic proteins containing methionine sulfoxide residues (Met-O), using respiratory chain electrons. Thus protects these proteins from oxidative-stress damage caused by reactive species of oxygen and chlorine generated by the host defense mechanisms. MsrPQ is essential for the maintenance of envelope integrity under bleach stress, rescuing a wide series of structurally unrelated periplasmic proteins from methionine oxidation. MsrQ provides electrons for reduction to the reductase catalytic subunit MsrP, using the quinone pool of the respiratory chain.</text>
</comment>
<feature type="transmembrane region" description="Helical" evidence="7">
    <location>
        <begin position="153"/>
        <end position="170"/>
    </location>
</feature>
<protein>
    <recommendedName>
        <fullName evidence="7">Protein-methionine-sulfoxide reductase heme-binding subunit MsrQ</fullName>
    </recommendedName>
    <alternativeName>
        <fullName evidence="7">Flavocytochrome MsrQ</fullName>
    </alternativeName>
</protein>
<dbReference type="GO" id="GO:0016679">
    <property type="term" value="F:oxidoreductase activity, acting on diphenols and related substances as donors"/>
    <property type="evidence" value="ECO:0007669"/>
    <property type="project" value="TreeGrafter"/>
</dbReference>
<accession>A0A2J7TKR3</accession>
<sequence>MWTPLTDRAGRFAPLKCAALAATLAPALWIAISAVEGRLGSRPVMEAIHQTGLWAVRMLALTLAVTPLRLATRWPKLVSIRRILGVSVLAYAILHVGLFAYDQHFAALHIASEIVKRLYLTIGFVALVLLCLLGATSTDRMIARLGSRQWTRLHRVIYAIAALASVHFFMQSKLDITQPTIMAGIFALLFCYRLFAARSGGDLSALSVAALALGAATATALGEALWFAVSAGAPLALVLAANFDFSYMARPAWYVLAAGLVLFAARLSRPVFAPRSAAAVRRRALGDAKASG</sequence>
<evidence type="ECO:0000256" key="2">
    <source>
        <dbReference type="ARBA" id="ARBA00022448"/>
    </source>
</evidence>